<sequence>MRIDDELLADAKAFAAKHGRSLNSVVEDALRQMLHQKKTADERREVVLPVYGEEGARPLIDVSPAGLKEFLEQEDIERFAGGGQ</sequence>
<dbReference type="AlphaFoldDB" id="A0A9W6RZB3"/>
<evidence type="ECO:0008006" key="3">
    <source>
        <dbReference type="Google" id="ProtNLM"/>
    </source>
</evidence>
<evidence type="ECO:0000313" key="1">
    <source>
        <dbReference type="EMBL" id="GLY84559.1"/>
    </source>
</evidence>
<evidence type="ECO:0000313" key="2">
    <source>
        <dbReference type="Proteomes" id="UP001165074"/>
    </source>
</evidence>
<accession>A0A9W6RZB3</accession>
<proteinExistence type="predicted"/>
<dbReference type="SUPFAM" id="SSF47598">
    <property type="entry name" value="Ribbon-helix-helix"/>
    <property type="match status" value="1"/>
</dbReference>
<dbReference type="InterPro" id="IPR010985">
    <property type="entry name" value="Ribbon_hlx_hlx"/>
</dbReference>
<gene>
    <name evidence="1" type="ORF">Airi02_024880</name>
</gene>
<dbReference type="GO" id="GO:0006355">
    <property type="term" value="P:regulation of DNA-templated transcription"/>
    <property type="evidence" value="ECO:0007669"/>
    <property type="project" value="InterPro"/>
</dbReference>
<dbReference type="Proteomes" id="UP001165074">
    <property type="component" value="Unassembled WGS sequence"/>
</dbReference>
<name>A0A9W6RZB3_9ACTN</name>
<keyword evidence="2" id="KW-1185">Reference proteome</keyword>
<reference evidence="1" key="1">
    <citation type="submission" date="2023-03" db="EMBL/GenBank/DDBJ databases">
        <title>Actinoallomurus iriomotensis NBRC 103684.</title>
        <authorList>
            <person name="Ichikawa N."/>
            <person name="Sato H."/>
            <person name="Tonouchi N."/>
        </authorList>
    </citation>
    <scope>NUCLEOTIDE SEQUENCE</scope>
    <source>
        <strain evidence="1">NBRC 103684</strain>
    </source>
</reference>
<protein>
    <recommendedName>
        <fullName evidence="3">DUF2191 domain-containing protein</fullName>
    </recommendedName>
</protein>
<dbReference type="EMBL" id="BSTK01000003">
    <property type="protein sequence ID" value="GLY84559.1"/>
    <property type="molecule type" value="Genomic_DNA"/>
</dbReference>
<organism evidence="1 2">
    <name type="scientific">Actinoallomurus iriomotensis</name>
    <dbReference type="NCBI Taxonomy" id="478107"/>
    <lineage>
        <taxon>Bacteria</taxon>
        <taxon>Bacillati</taxon>
        <taxon>Actinomycetota</taxon>
        <taxon>Actinomycetes</taxon>
        <taxon>Streptosporangiales</taxon>
        <taxon>Thermomonosporaceae</taxon>
        <taxon>Actinoallomurus</taxon>
    </lineage>
</organism>
<comment type="caution">
    <text evidence="1">The sequence shown here is derived from an EMBL/GenBank/DDBJ whole genome shotgun (WGS) entry which is preliminary data.</text>
</comment>